<dbReference type="SUPFAM" id="SSF89550">
    <property type="entry name" value="PHP domain-like"/>
    <property type="match status" value="1"/>
</dbReference>
<dbReference type="InterPro" id="IPR016195">
    <property type="entry name" value="Pol/histidinol_Pase-like"/>
</dbReference>
<dbReference type="AlphaFoldDB" id="A0A328PIY2"/>
<dbReference type="CDD" id="cd19067">
    <property type="entry name" value="PfuEndoQ-like"/>
    <property type="match status" value="1"/>
</dbReference>
<gene>
    <name evidence="1" type="ORF">DPC56_02525</name>
</gene>
<evidence type="ECO:0000313" key="2">
    <source>
        <dbReference type="Proteomes" id="UP000249782"/>
    </source>
</evidence>
<organism evidence="1 2">
    <name type="scientific">Methanothermobacter tenebrarum</name>
    <dbReference type="NCBI Taxonomy" id="680118"/>
    <lineage>
        <taxon>Archaea</taxon>
        <taxon>Methanobacteriati</taxon>
        <taxon>Methanobacteriota</taxon>
        <taxon>Methanomada group</taxon>
        <taxon>Methanobacteria</taxon>
        <taxon>Methanobacteriales</taxon>
        <taxon>Methanobacteriaceae</taxon>
        <taxon>Methanothermobacter</taxon>
    </lineage>
</organism>
<dbReference type="PANTHER" id="PTHR40084:SF1">
    <property type="entry name" value="PHOSPHOTRANSFERASE"/>
    <property type="match status" value="1"/>
</dbReference>
<reference evidence="1 2" key="1">
    <citation type="submission" date="2018-06" db="EMBL/GenBank/DDBJ databases">
        <title>Draft genome sequence of hyperthermophilic methanogen Methanothermobacter tenebrarum sp. MCM-B 1447.</title>
        <authorList>
            <person name="Pore S.D."/>
            <person name="Dagar S."/>
            <person name="Dhakephalkar P.K."/>
        </authorList>
    </citation>
    <scope>NUCLEOTIDE SEQUENCE [LARGE SCALE GENOMIC DNA]</scope>
    <source>
        <strain evidence="1 2">MCM B 1447</strain>
    </source>
</reference>
<accession>A0A328PIY2</accession>
<dbReference type="InterPro" id="IPR005287">
    <property type="entry name" value="CHP00375"/>
</dbReference>
<sequence length="387" mass="43837">MIINADLHIHSCFSQATSQKMTIKNIAPQAKLKGLDLVGTGDGFHPKWLKIIIESTKATEDGIYSHEDCNFIITSEVEDLRRVHHLLILPSIETAMELKEKLPSSNINKEGRPKVRMRGSEIMDLVHEYDGLIGPSHAFTPWTSLYKSYDSYNDCYGKAPDFLELGLSADTDMADRIKELQNIPFLTNSDAHSPWPHRLGREFNQFKVDEISFSAIKKSIKGKNILANYGFDPRLGKYHLTACTRCYRVYEPEEAIKLGMKCSCGGTIKKGVDYRIHEIATWKKPHHPSHRPPYIHIMPLAEIISMKHGKGVTTRYVQRIWGKLVKEFGNEIRTLLDAPLDKIREVDGETALAIKAFRNGSLIIIPGGGGRYGEIRFPENTLDAYFK</sequence>
<protein>
    <submittedName>
        <fullName evidence="1">TIGR00375 family protein</fullName>
    </submittedName>
</protein>
<proteinExistence type="predicted"/>
<dbReference type="EMBL" id="QLOE01000002">
    <property type="protein sequence ID" value="RAO79656.1"/>
    <property type="molecule type" value="Genomic_DNA"/>
</dbReference>
<dbReference type="Proteomes" id="UP000249782">
    <property type="component" value="Unassembled WGS sequence"/>
</dbReference>
<keyword evidence="2" id="KW-1185">Reference proteome</keyword>
<dbReference type="RefSeq" id="WP_112093486.1">
    <property type="nucleotide sequence ID" value="NZ_QLOE01000002.1"/>
</dbReference>
<dbReference type="Gene3D" id="3.20.20.140">
    <property type="entry name" value="Metal-dependent hydrolases"/>
    <property type="match status" value="1"/>
</dbReference>
<dbReference type="PANTHER" id="PTHR40084">
    <property type="entry name" value="PHOSPHOHYDROLASE, PHP FAMILY"/>
    <property type="match status" value="1"/>
</dbReference>
<dbReference type="NCBIfam" id="TIGR00375">
    <property type="entry name" value="TIGR00375 family protein"/>
    <property type="match status" value="1"/>
</dbReference>
<name>A0A328PIY2_9EURY</name>
<evidence type="ECO:0000313" key="1">
    <source>
        <dbReference type="EMBL" id="RAO79656.1"/>
    </source>
</evidence>
<dbReference type="OrthoDB" id="114814at2157"/>
<comment type="caution">
    <text evidence="1">The sequence shown here is derived from an EMBL/GenBank/DDBJ whole genome shotgun (WGS) entry which is preliminary data.</text>
</comment>